<comment type="subunit">
    <text evidence="2">Monomer.</text>
</comment>
<protein>
    <recommendedName>
        <fullName evidence="4">Enoyl reductase (ER) domain-containing protein</fullName>
    </recommendedName>
</protein>
<gene>
    <name evidence="5" type="ORF">ALTATR162_LOCUS7108</name>
</gene>
<keyword evidence="6" id="KW-1185">Reference proteome</keyword>
<keyword evidence="3" id="KW-0560">Oxidoreductase</keyword>
<evidence type="ECO:0000256" key="3">
    <source>
        <dbReference type="ARBA" id="ARBA00023002"/>
    </source>
</evidence>
<name>A0A8J2I552_9PLEO</name>
<dbReference type="InterPro" id="IPR047122">
    <property type="entry name" value="Trans-enoyl_RdTase-like"/>
</dbReference>
<dbReference type="SUPFAM" id="SSF50129">
    <property type="entry name" value="GroES-like"/>
    <property type="match status" value="1"/>
</dbReference>
<dbReference type="CDD" id="cd08249">
    <property type="entry name" value="enoyl_reductase_like"/>
    <property type="match status" value="1"/>
</dbReference>
<evidence type="ECO:0000313" key="6">
    <source>
        <dbReference type="Proteomes" id="UP000676310"/>
    </source>
</evidence>
<dbReference type="InterPro" id="IPR020843">
    <property type="entry name" value="ER"/>
</dbReference>
<comment type="caution">
    <text evidence="5">The sequence shown here is derived from an EMBL/GenBank/DDBJ whole genome shotgun (WGS) entry which is preliminary data.</text>
</comment>
<sequence length="392" mass="42708">MKALILAAEARTAHIHDIPQPTPASKELLIHVRAVALNPVDPLYVAHPLGRSGRTVGSDFAGIVIKTGHEIPTEANFCVGDEVAGFLQGACSVNDRPGAFAEFVVVPWDLVWKIPASVTVEQAAGVSLVALTAAQAIWYRLGMEAPFAYDRQEVLQEHPDRKSTHKQADQADVINVFIYGASTSVALYAAQMVRLSAKSSVKAIKLYGASSEARWKLLRAEPYRYDALVDYRNPDWPEQIKELTGGVGIHYAFDCISEASSVERTCLTLTGSGKIAIVRSREGGAWKANSIHVEPSYGAVWEALGEEVQYQGFTVQRSPAARGFAVAFYAWLGESVGSELSPNPIRLMPGGLESVVRDGFQLLGAGGMEERRIIRAEPWMRSVSAEKLVYRI</sequence>
<dbReference type="Pfam" id="PF08240">
    <property type="entry name" value="ADH_N"/>
    <property type="match status" value="1"/>
</dbReference>
<dbReference type="Proteomes" id="UP000676310">
    <property type="component" value="Unassembled WGS sequence"/>
</dbReference>
<dbReference type="Gene3D" id="3.40.50.720">
    <property type="entry name" value="NAD(P)-binding Rossmann-like Domain"/>
    <property type="match status" value="1"/>
</dbReference>
<comment type="similarity">
    <text evidence="1">Belongs to the zinc-containing alcohol dehydrogenase family.</text>
</comment>
<dbReference type="RefSeq" id="XP_043170670.1">
    <property type="nucleotide sequence ID" value="XM_043314735.1"/>
</dbReference>
<evidence type="ECO:0000256" key="1">
    <source>
        <dbReference type="ARBA" id="ARBA00008072"/>
    </source>
</evidence>
<dbReference type="GO" id="GO:0016651">
    <property type="term" value="F:oxidoreductase activity, acting on NAD(P)H"/>
    <property type="evidence" value="ECO:0007669"/>
    <property type="project" value="InterPro"/>
</dbReference>
<dbReference type="OrthoDB" id="9992527at2759"/>
<dbReference type="InterPro" id="IPR036291">
    <property type="entry name" value="NAD(P)-bd_dom_sf"/>
</dbReference>
<organism evidence="5 6">
    <name type="scientific">Alternaria atra</name>
    <dbReference type="NCBI Taxonomy" id="119953"/>
    <lineage>
        <taxon>Eukaryota</taxon>
        <taxon>Fungi</taxon>
        <taxon>Dikarya</taxon>
        <taxon>Ascomycota</taxon>
        <taxon>Pezizomycotina</taxon>
        <taxon>Dothideomycetes</taxon>
        <taxon>Pleosporomycetidae</taxon>
        <taxon>Pleosporales</taxon>
        <taxon>Pleosporineae</taxon>
        <taxon>Pleosporaceae</taxon>
        <taxon>Alternaria</taxon>
        <taxon>Alternaria sect. Ulocladioides</taxon>
    </lineage>
</organism>
<reference evidence="5" key="1">
    <citation type="submission" date="2021-05" db="EMBL/GenBank/DDBJ databases">
        <authorList>
            <person name="Stam R."/>
        </authorList>
    </citation>
    <scope>NUCLEOTIDE SEQUENCE</scope>
    <source>
        <strain evidence="5">CS162</strain>
    </source>
</reference>
<evidence type="ECO:0000256" key="2">
    <source>
        <dbReference type="ARBA" id="ARBA00011245"/>
    </source>
</evidence>
<dbReference type="Gene3D" id="3.90.180.10">
    <property type="entry name" value="Medium-chain alcohol dehydrogenases, catalytic domain"/>
    <property type="match status" value="1"/>
</dbReference>
<accession>A0A8J2I552</accession>
<feature type="domain" description="Enoyl reductase (ER)" evidence="4">
    <location>
        <begin position="8"/>
        <end position="374"/>
    </location>
</feature>
<dbReference type="InterPro" id="IPR013154">
    <property type="entry name" value="ADH-like_N"/>
</dbReference>
<dbReference type="SUPFAM" id="SSF51735">
    <property type="entry name" value="NAD(P)-binding Rossmann-fold domains"/>
    <property type="match status" value="1"/>
</dbReference>
<dbReference type="SMART" id="SM00829">
    <property type="entry name" value="PKS_ER"/>
    <property type="match status" value="1"/>
</dbReference>
<evidence type="ECO:0000259" key="4">
    <source>
        <dbReference type="SMART" id="SM00829"/>
    </source>
</evidence>
<evidence type="ECO:0000313" key="5">
    <source>
        <dbReference type="EMBL" id="CAG5169959.1"/>
    </source>
</evidence>
<dbReference type="AlphaFoldDB" id="A0A8J2I552"/>
<dbReference type="GeneID" id="67019072"/>
<dbReference type="PANTHER" id="PTHR45348:SF7">
    <property type="entry name" value="ZINC BINDING OXIDOREDUCTASE, PUTATIVE-RELATED"/>
    <property type="match status" value="1"/>
</dbReference>
<dbReference type="EMBL" id="CAJRGZ010000022">
    <property type="protein sequence ID" value="CAG5169959.1"/>
    <property type="molecule type" value="Genomic_DNA"/>
</dbReference>
<dbReference type="InterPro" id="IPR011032">
    <property type="entry name" value="GroES-like_sf"/>
</dbReference>
<dbReference type="PANTHER" id="PTHR45348">
    <property type="entry name" value="HYPOTHETICAL OXIDOREDUCTASE (EUROFUNG)"/>
    <property type="match status" value="1"/>
</dbReference>
<proteinExistence type="inferred from homology"/>